<evidence type="ECO:0000313" key="2">
    <source>
        <dbReference type="EMBL" id="MEK9501952.1"/>
    </source>
</evidence>
<feature type="transmembrane region" description="Helical" evidence="1">
    <location>
        <begin position="77"/>
        <end position="96"/>
    </location>
</feature>
<gene>
    <name evidence="2" type="ORF">WI372_13245</name>
</gene>
<feature type="transmembrane region" description="Helical" evidence="1">
    <location>
        <begin position="49"/>
        <end position="70"/>
    </location>
</feature>
<proteinExistence type="predicted"/>
<keyword evidence="1" id="KW-1133">Transmembrane helix</keyword>
<comment type="caution">
    <text evidence="2">The sequence shown here is derived from an EMBL/GenBank/DDBJ whole genome shotgun (WGS) entry which is preliminary data.</text>
</comment>
<organism evidence="2 3">
    <name type="scientific">Gaopeijia maritima</name>
    <dbReference type="NCBI Taxonomy" id="3119007"/>
    <lineage>
        <taxon>Bacteria</taxon>
        <taxon>Pseudomonadati</taxon>
        <taxon>Gemmatimonadota</taxon>
        <taxon>Longimicrobiia</taxon>
        <taxon>Gaopeijiales</taxon>
        <taxon>Gaopeijiaceae</taxon>
        <taxon>Gaopeijia</taxon>
    </lineage>
</organism>
<keyword evidence="3" id="KW-1185">Reference proteome</keyword>
<keyword evidence="1" id="KW-0472">Membrane</keyword>
<keyword evidence="1" id="KW-0812">Transmembrane</keyword>
<evidence type="ECO:0000256" key="1">
    <source>
        <dbReference type="SAM" id="Phobius"/>
    </source>
</evidence>
<dbReference type="RefSeq" id="WP_405280829.1">
    <property type="nucleotide sequence ID" value="NZ_CP144380.1"/>
</dbReference>
<accession>A0ABU9ECV8</accession>
<protein>
    <submittedName>
        <fullName evidence="2">Uncharacterized protein</fullName>
    </submittedName>
</protein>
<evidence type="ECO:0000313" key="3">
    <source>
        <dbReference type="Proteomes" id="UP001484239"/>
    </source>
</evidence>
<feature type="transmembrane region" description="Helical" evidence="1">
    <location>
        <begin position="12"/>
        <end position="37"/>
    </location>
</feature>
<dbReference type="Proteomes" id="UP001484239">
    <property type="component" value="Unassembled WGS sequence"/>
</dbReference>
<reference evidence="2 3" key="1">
    <citation type="submission" date="2024-02" db="EMBL/GenBank/DDBJ databases">
        <title>A novel Gemmatimonadota bacterium.</title>
        <authorList>
            <person name="Du Z.-J."/>
            <person name="Ye Y.-Q."/>
        </authorList>
    </citation>
    <scope>NUCLEOTIDE SEQUENCE [LARGE SCALE GENOMIC DNA]</scope>
    <source>
        <strain evidence="2 3">DH-20</strain>
    </source>
</reference>
<sequence>MFLKQLWKRLRGALGVATFWGAVWVVGGVTVMLAMGLHDTLGLERFLRTAGRLGATGFFAGGAFSGYLTFAHRRRTALQINTINVSLMGGLVAAVLSPGMAGLAGLLGTVCAASSVVLAKRGARDDEALPSSPDLVGIESGARP</sequence>
<name>A0ABU9ECV8_9BACT</name>
<dbReference type="EMBL" id="JBBHLI010000008">
    <property type="protein sequence ID" value="MEK9501952.1"/>
    <property type="molecule type" value="Genomic_DNA"/>
</dbReference>